<dbReference type="EMBL" id="MNCJ02000320">
    <property type="protein sequence ID" value="KAF5805058.1"/>
    <property type="molecule type" value="Genomic_DNA"/>
</dbReference>
<dbReference type="AlphaFoldDB" id="A0A251UPY6"/>
<organism evidence="3 4">
    <name type="scientific">Helianthus annuus</name>
    <name type="common">Common sunflower</name>
    <dbReference type="NCBI Taxonomy" id="4232"/>
    <lineage>
        <taxon>Eukaryota</taxon>
        <taxon>Viridiplantae</taxon>
        <taxon>Streptophyta</taxon>
        <taxon>Embryophyta</taxon>
        <taxon>Tracheophyta</taxon>
        <taxon>Spermatophyta</taxon>
        <taxon>Magnoliopsida</taxon>
        <taxon>eudicotyledons</taxon>
        <taxon>Gunneridae</taxon>
        <taxon>Pentapetalae</taxon>
        <taxon>asterids</taxon>
        <taxon>campanulids</taxon>
        <taxon>Asterales</taxon>
        <taxon>Asteraceae</taxon>
        <taxon>Asteroideae</taxon>
        <taxon>Heliantheae alliance</taxon>
        <taxon>Heliantheae</taxon>
        <taxon>Helianthus</taxon>
    </lineage>
</organism>
<proteinExistence type="predicted"/>
<accession>A0A251UPY6</accession>
<evidence type="ECO:0000313" key="3">
    <source>
        <dbReference type="EMBL" id="OTG25109.1"/>
    </source>
</evidence>
<feature type="transmembrane region" description="Helical" evidence="1">
    <location>
        <begin position="51"/>
        <end position="70"/>
    </location>
</feature>
<keyword evidence="1" id="KW-1133">Transmembrane helix</keyword>
<protein>
    <submittedName>
        <fullName evidence="3">Uncharacterized protein</fullName>
    </submittedName>
</protein>
<dbReference type="Proteomes" id="UP000215914">
    <property type="component" value="Chromosome 5"/>
</dbReference>
<reference evidence="3" key="2">
    <citation type="submission" date="2017-02" db="EMBL/GenBank/DDBJ databases">
        <title>Sunflower complete genome.</title>
        <authorList>
            <person name="Langlade N."/>
            <person name="Munos S."/>
        </authorList>
    </citation>
    <scope>NUCLEOTIDE SEQUENCE [LARGE SCALE GENOMIC DNA]</scope>
    <source>
        <tissue evidence="3">Leaves</tissue>
    </source>
</reference>
<dbReference type="EMBL" id="CM007894">
    <property type="protein sequence ID" value="OTG25109.1"/>
    <property type="molecule type" value="Genomic_DNA"/>
</dbReference>
<keyword evidence="4" id="KW-1185">Reference proteome</keyword>
<dbReference type="Gramene" id="mRNA:HanXRQr2_Chr05g0204541">
    <property type="protein sequence ID" value="CDS:HanXRQr2_Chr05g0204541.1"/>
    <property type="gene ID" value="HanXRQr2_Chr05g0204541"/>
</dbReference>
<sequence>MRGGSRGKGWVLPPSAAHDLQFPPNIQHPSFFQITSGIELGSSDIHIGCDLDLGPCLLTILLCFSFLFFYRIR</sequence>
<name>A0A251UPY6_HELAN</name>
<evidence type="ECO:0000313" key="2">
    <source>
        <dbReference type="EMBL" id="KAF5805058.1"/>
    </source>
</evidence>
<keyword evidence="1" id="KW-0812">Transmembrane</keyword>
<gene>
    <name evidence="3" type="ORF">HannXRQ_Chr05g0144071</name>
    <name evidence="2" type="ORF">HanXRQr2_Chr05g0204541</name>
</gene>
<reference evidence="2" key="3">
    <citation type="submission" date="2020-06" db="EMBL/GenBank/DDBJ databases">
        <title>Helianthus annuus Genome sequencing and assembly Release 2.</title>
        <authorList>
            <person name="Gouzy J."/>
            <person name="Langlade N."/>
            <person name="Munos S."/>
        </authorList>
    </citation>
    <scope>NUCLEOTIDE SEQUENCE</scope>
    <source>
        <tissue evidence="2">Leaves</tissue>
    </source>
</reference>
<evidence type="ECO:0000256" key="1">
    <source>
        <dbReference type="SAM" id="Phobius"/>
    </source>
</evidence>
<reference evidence="2 4" key="1">
    <citation type="journal article" date="2017" name="Nature">
        <title>The sunflower genome provides insights into oil metabolism, flowering and Asterid evolution.</title>
        <authorList>
            <person name="Badouin H."/>
            <person name="Gouzy J."/>
            <person name="Grassa C.J."/>
            <person name="Murat F."/>
            <person name="Staton S.E."/>
            <person name="Cottret L."/>
            <person name="Lelandais-Briere C."/>
            <person name="Owens G.L."/>
            <person name="Carrere S."/>
            <person name="Mayjonade B."/>
            <person name="Legrand L."/>
            <person name="Gill N."/>
            <person name="Kane N.C."/>
            <person name="Bowers J.E."/>
            <person name="Hubner S."/>
            <person name="Bellec A."/>
            <person name="Berard A."/>
            <person name="Berges H."/>
            <person name="Blanchet N."/>
            <person name="Boniface M.C."/>
            <person name="Brunel D."/>
            <person name="Catrice O."/>
            <person name="Chaidir N."/>
            <person name="Claudel C."/>
            <person name="Donnadieu C."/>
            <person name="Faraut T."/>
            <person name="Fievet G."/>
            <person name="Helmstetter N."/>
            <person name="King M."/>
            <person name="Knapp S.J."/>
            <person name="Lai Z."/>
            <person name="Le Paslier M.C."/>
            <person name="Lippi Y."/>
            <person name="Lorenzon L."/>
            <person name="Mandel J.R."/>
            <person name="Marage G."/>
            <person name="Marchand G."/>
            <person name="Marquand E."/>
            <person name="Bret-Mestries E."/>
            <person name="Morien E."/>
            <person name="Nambeesan S."/>
            <person name="Nguyen T."/>
            <person name="Pegot-Espagnet P."/>
            <person name="Pouilly N."/>
            <person name="Raftis F."/>
            <person name="Sallet E."/>
            <person name="Schiex T."/>
            <person name="Thomas J."/>
            <person name="Vandecasteele C."/>
            <person name="Vares D."/>
            <person name="Vear F."/>
            <person name="Vautrin S."/>
            <person name="Crespi M."/>
            <person name="Mangin B."/>
            <person name="Burke J.M."/>
            <person name="Salse J."/>
            <person name="Munos S."/>
            <person name="Vincourt P."/>
            <person name="Rieseberg L.H."/>
            <person name="Langlade N.B."/>
        </authorList>
    </citation>
    <scope>NUCLEOTIDE SEQUENCE [LARGE SCALE GENOMIC DNA]</scope>
    <source>
        <strain evidence="4">cv. SF193</strain>
        <tissue evidence="2">Leaves</tissue>
    </source>
</reference>
<evidence type="ECO:0000313" key="4">
    <source>
        <dbReference type="Proteomes" id="UP000215914"/>
    </source>
</evidence>
<dbReference type="InParanoid" id="A0A251UPY6"/>
<keyword evidence="1" id="KW-0472">Membrane</keyword>